<comment type="caution">
    <text evidence="1">The sequence shown here is derived from an EMBL/GenBank/DDBJ whole genome shotgun (WGS) entry which is preliminary data.</text>
</comment>
<organism evidence="1 2">
    <name type="scientific">Molossus molossus</name>
    <name type="common">Pallas' mastiff bat</name>
    <name type="synonym">Vespertilio molossus</name>
    <dbReference type="NCBI Taxonomy" id="27622"/>
    <lineage>
        <taxon>Eukaryota</taxon>
        <taxon>Metazoa</taxon>
        <taxon>Chordata</taxon>
        <taxon>Craniata</taxon>
        <taxon>Vertebrata</taxon>
        <taxon>Euteleostomi</taxon>
        <taxon>Mammalia</taxon>
        <taxon>Eutheria</taxon>
        <taxon>Laurasiatheria</taxon>
        <taxon>Chiroptera</taxon>
        <taxon>Yangochiroptera</taxon>
        <taxon>Molossidae</taxon>
        <taxon>Molossus</taxon>
    </lineage>
</organism>
<evidence type="ECO:0000313" key="1">
    <source>
        <dbReference type="EMBL" id="KAF6470707.1"/>
    </source>
</evidence>
<dbReference type="Proteomes" id="UP000550707">
    <property type="component" value="Unassembled WGS sequence"/>
</dbReference>
<dbReference type="AlphaFoldDB" id="A0A7J8HEJ5"/>
<keyword evidence="2" id="KW-1185">Reference proteome</keyword>
<gene>
    <name evidence="1" type="ORF">HJG59_000706</name>
</gene>
<sequence length="72" mass="8740">MKNEIQTQIQIQDIQVKIGGRDLYLLTGHTQRKKVQKRRKQKRKLEIRSPHQLAFFLVTHSQSESRWHFLCR</sequence>
<reference evidence="1 2" key="1">
    <citation type="journal article" date="2020" name="Nature">
        <title>Six reference-quality genomes reveal evolution of bat adaptations.</title>
        <authorList>
            <person name="Jebb D."/>
            <person name="Huang Z."/>
            <person name="Pippel M."/>
            <person name="Hughes G.M."/>
            <person name="Lavrichenko K."/>
            <person name="Devanna P."/>
            <person name="Winkler S."/>
            <person name="Jermiin L.S."/>
            <person name="Skirmuntt E.C."/>
            <person name="Katzourakis A."/>
            <person name="Burkitt-Gray L."/>
            <person name="Ray D.A."/>
            <person name="Sullivan K.A.M."/>
            <person name="Roscito J.G."/>
            <person name="Kirilenko B.M."/>
            <person name="Davalos L.M."/>
            <person name="Corthals A.P."/>
            <person name="Power M.L."/>
            <person name="Jones G."/>
            <person name="Ransome R.D."/>
            <person name="Dechmann D.K.N."/>
            <person name="Locatelli A.G."/>
            <person name="Puechmaille S.J."/>
            <person name="Fedrigo O."/>
            <person name="Jarvis E.D."/>
            <person name="Hiller M."/>
            <person name="Vernes S.C."/>
            <person name="Myers E.W."/>
            <person name="Teeling E.C."/>
        </authorList>
    </citation>
    <scope>NUCLEOTIDE SEQUENCE [LARGE SCALE GENOMIC DNA]</scope>
    <source>
        <strain evidence="1">MMolMol1</strain>
        <tissue evidence="1">Muscle</tissue>
    </source>
</reference>
<protein>
    <submittedName>
        <fullName evidence="1">Ankyrin repeat domain 12</fullName>
    </submittedName>
</protein>
<evidence type="ECO:0000313" key="2">
    <source>
        <dbReference type="Proteomes" id="UP000550707"/>
    </source>
</evidence>
<dbReference type="EMBL" id="JACASF010000006">
    <property type="protein sequence ID" value="KAF6470707.1"/>
    <property type="molecule type" value="Genomic_DNA"/>
</dbReference>
<proteinExistence type="predicted"/>
<name>A0A7J8HEJ5_MOLMO</name>
<accession>A0A7J8HEJ5</accession>